<keyword evidence="4" id="KW-1185">Reference proteome</keyword>
<protein>
    <recommendedName>
        <fullName evidence="2">PiggyBac transposable element-derived protein domain-containing protein</fullName>
    </recommendedName>
</protein>
<evidence type="ECO:0000259" key="2">
    <source>
        <dbReference type="Pfam" id="PF13843"/>
    </source>
</evidence>
<dbReference type="Proteomes" id="UP000663828">
    <property type="component" value="Unassembled WGS sequence"/>
</dbReference>
<evidence type="ECO:0000313" key="3">
    <source>
        <dbReference type="EMBL" id="CAF1663706.1"/>
    </source>
</evidence>
<gene>
    <name evidence="3" type="ORF">XAT740_LOCUS57369</name>
</gene>
<organism evidence="3 4">
    <name type="scientific">Adineta ricciae</name>
    <name type="common">Rotifer</name>
    <dbReference type="NCBI Taxonomy" id="249248"/>
    <lineage>
        <taxon>Eukaryota</taxon>
        <taxon>Metazoa</taxon>
        <taxon>Spiralia</taxon>
        <taxon>Gnathifera</taxon>
        <taxon>Rotifera</taxon>
        <taxon>Eurotatoria</taxon>
        <taxon>Bdelloidea</taxon>
        <taxon>Adinetida</taxon>
        <taxon>Adinetidae</taxon>
        <taxon>Adineta</taxon>
    </lineage>
</organism>
<name>A0A816FNT4_ADIRI</name>
<dbReference type="AlphaFoldDB" id="A0A816FNT4"/>
<sequence>MQANTTNDPHEIQMDREYDDDSDMEIDESDYEAAPPKINLLIETGCISTKRHRFGIKLFAICDRQTGVMLDFIICAGSSTDLDLDQNLGKSGSPVMTVMKPYWSKGY</sequence>
<proteinExistence type="predicted"/>
<dbReference type="Pfam" id="PF13843">
    <property type="entry name" value="DDE_Tnp_1_7"/>
    <property type="match status" value="1"/>
</dbReference>
<evidence type="ECO:0000256" key="1">
    <source>
        <dbReference type="SAM" id="MobiDB-lite"/>
    </source>
</evidence>
<accession>A0A816FNT4</accession>
<comment type="caution">
    <text evidence="3">The sequence shown here is derived from an EMBL/GenBank/DDBJ whole genome shotgun (WGS) entry which is preliminary data.</text>
</comment>
<feature type="domain" description="PiggyBac transposable element-derived protein" evidence="2">
    <location>
        <begin position="47"/>
        <end position="107"/>
    </location>
</feature>
<evidence type="ECO:0000313" key="4">
    <source>
        <dbReference type="Proteomes" id="UP000663828"/>
    </source>
</evidence>
<dbReference type="InterPro" id="IPR029526">
    <property type="entry name" value="PGBD"/>
</dbReference>
<reference evidence="3" key="1">
    <citation type="submission" date="2021-02" db="EMBL/GenBank/DDBJ databases">
        <authorList>
            <person name="Nowell W R."/>
        </authorList>
    </citation>
    <scope>NUCLEOTIDE SEQUENCE</scope>
</reference>
<feature type="region of interest" description="Disordered" evidence="1">
    <location>
        <begin position="1"/>
        <end position="25"/>
    </location>
</feature>
<dbReference type="EMBL" id="CAJNOR010011784">
    <property type="protein sequence ID" value="CAF1663706.1"/>
    <property type="molecule type" value="Genomic_DNA"/>
</dbReference>